<gene>
    <name evidence="2" type="ORF">K8W01_02335</name>
</gene>
<dbReference type="EMBL" id="DYYG01000009">
    <property type="protein sequence ID" value="HJE22485.1"/>
    <property type="molecule type" value="Genomic_DNA"/>
</dbReference>
<dbReference type="Proteomes" id="UP000742631">
    <property type="component" value="Unassembled WGS sequence"/>
</dbReference>
<dbReference type="AlphaFoldDB" id="A0A921DZK0"/>
<organism evidence="2 3">
    <name type="scientific">Methylorubrum populi</name>
    <dbReference type="NCBI Taxonomy" id="223967"/>
    <lineage>
        <taxon>Bacteria</taxon>
        <taxon>Pseudomonadati</taxon>
        <taxon>Pseudomonadota</taxon>
        <taxon>Alphaproteobacteria</taxon>
        <taxon>Hyphomicrobiales</taxon>
        <taxon>Methylobacteriaceae</taxon>
        <taxon>Methylorubrum</taxon>
    </lineage>
</organism>
<evidence type="ECO:0000256" key="1">
    <source>
        <dbReference type="SAM" id="MobiDB-lite"/>
    </source>
</evidence>
<name>A0A921DZK0_9HYPH</name>
<proteinExistence type="predicted"/>
<accession>A0A921DZK0</accession>
<feature type="compositionally biased region" description="Basic and acidic residues" evidence="1">
    <location>
        <begin position="43"/>
        <end position="68"/>
    </location>
</feature>
<evidence type="ECO:0000313" key="3">
    <source>
        <dbReference type="Proteomes" id="UP000742631"/>
    </source>
</evidence>
<comment type="caution">
    <text evidence="2">The sequence shown here is derived from an EMBL/GenBank/DDBJ whole genome shotgun (WGS) entry which is preliminary data.</text>
</comment>
<sequence>MKSFITSRPETEPGRFGTSFDPVLAGVAQGLARLFPPVQTIRPAHDGEADGHPATRHGGEAGREDERG</sequence>
<evidence type="ECO:0000313" key="2">
    <source>
        <dbReference type="EMBL" id="HJE22485.1"/>
    </source>
</evidence>
<reference evidence="2" key="2">
    <citation type="submission" date="2021-09" db="EMBL/GenBank/DDBJ databases">
        <authorList>
            <person name="Gilroy R."/>
        </authorList>
    </citation>
    <scope>NUCLEOTIDE SEQUENCE</scope>
    <source>
        <strain evidence="2">316</strain>
    </source>
</reference>
<feature type="region of interest" description="Disordered" evidence="1">
    <location>
        <begin position="41"/>
        <end position="68"/>
    </location>
</feature>
<reference evidence="2" key="1">
    <citation type="journal article" date="2021" name="PeerJ">
        <title>Extensive microbial diversity within the chicken gut microbiome revealed by metagenomics and culture.</title>
        <authorList>
            <person name="Gilroy R."/>
            <person name="Ravi A."/>
            <person name="Getino M."/>
            <person name="Pursley I."/>
            <person name="Horton D.L."/>
            <person name="Alikhan N.F."/>
            <person name="Baker D."/>
            <person name="Gharbi K."/>
            <person name="Hall N."/>
            <person name="Watson M."/>
            <person name="Adriaenssens E.M."/>
            <person name="Foster-Nyarko E."/>
            <person name="Jarju S."/>
            <person name="Secka A."/>
            <person name="Antonio M."/>
            <person name="Oren A."/>
            <person name="Chaudhuri R.R."/>
            <person name="La Ragione R."/>
            <person name="Hildebrand F."/>
            <person name="Pallen M.J."/>
        </authorList>
    </citation>
    <scope>NUCLEOTIDE SEQUENCE</scope>
    <source>
        <strain evidence="2">316</strain>
    </source>
</reference>
<protein>
    <submittedName>
        <fullName evidence="2">Uncharacterized protein</fullName>
    </submittedName>
</protein>